<sequence length="198" mass="22962">MSVTETPCIWWFSIEDSFPKDEDYLVQLALKLFSIIPHAAGCERVWSSLSWLYGKKQTCLDLDKIKNMYKLSAYYHANVKKELSYYGIEKSTEEIHQILVDAHLNLDQDLLELEDNLLNYYDNKEEIIIEEEKELNIDKILNLNAFIGTLGDIIEDSIDSIEEGAQNNNRVDIPTDENENHDIEWDPAVEADEIVNTM</sequence>
<keyword evidence="3" id="KW-1185">Reference proteome</keyword>
<accession>A0A2Z6R3W6</accession>
<comment type="caution">
    <text evidence="1">The sequence shown here is derived from an EMBL/GenBank/DDBJ whole genome shotgun (WGS) entry which is preliminary data.</text>
</comment>
<organism evidence="1 3">
    <name type="scientific">Rhizophagus clarus</name>
    <dbReference type="NCBI Taxonomy" id="94130"/>
    <lineage>
        <taxon>Eukaryota</taxon>
        <taxon>Fungi</taxon>
        <taxon>Fungi incertae sedis</taxon>
        <taxon>Mucoromycota</taxon>
        <taxon>Glomeromycotina</taxon>
        <taxon>Glomeromycetes</taxon>
        <taxon>Glomerales</taxon>
        <taxon>Glomeraceae</taxon>
        <taxon>Rhizophagus</taxon>
    </lineage>
</organism>
<evidence type="ECO:0000313" key="1">
    <source>
        <dbReference type="EMBL" id="GBB95512.1"/>
    </source>
</evidence>
<dbReference type="Proteomes" id="UP000615446">
    <property type="component" value="Unassembled WGS sequence"/>
</dbReference>
<dbReference type="EMBL" id="BLAL01000300">
    <property type="protein sequence ID" value="GET01514.1"/>
    <property type="molecule type" value="Genomic_DNA"/>
</dbReference>
<reference evidence="2" key="2">
    <citation type="submission" date="2019-10" db="EMBL/GenBank/DDBJ databases">
        <title>Conservation and host-specific expression of non-tandemly repeated heterogenous ribosome RNA gene in arbuscular mycorrhizal fungi.</title>
        <authorList>
            <person name="Maeda T."/>
            <person name="Kobayashi Y."/>
            <person name="Nakagawa T."/>
            <person name="Ezawa T."/>
            <person name="Yamaguchi K."/>
            <person name="Bino T."/>
            <person name="Nishimoto Y."/>
            <person name="Shigenobu S."/>
            <person name="Kawaguchi M."/>
        </authorList>
    </citation>
    <scope>NUCLEOTIDE SEQUENCE</scope>
    <source>
        <strain evidence="2">HR1</strain>
    </source>
</reference>
<reference evidence="1 3" key="1">
    <citation type="submission" date="2017-11" db="EMBL/GenBank/DDBJ databases">
        <title>The genome of Rhizophagus clarus HR1 reveals common genetic basis of auxotrophy among arbuscular mycorrhizal fungi.</title>
        <authorList>
            <person name="Kobayashi Y."/>
        </authorList>
    </citation>
    <scope>NUCLEOTIDE SEQUENCE [LARGE SCALE GENOMIC DNA]</scope>
    <source>
        <strain evidence="1 3">HR1</strain>
    </source>
</reference>
<name>A0A2Z6R3W6_9GLOM</name>
<dbReference type="OrthoDB" id="2434645at2759"/>
<evidence type="ECO:0000313" key="3">
    <source>
        <dbReference type="Proteomes" id="UP000247702"/>
    </source>
</evidence>
<gene>
    <name evidence="2" type="ORF">RCL2_002792100</name>
    <name evidence="1" type="ORF">RclHR1_02550024</name>
</gene>
<evidence type="ECO:0000313" key="2">
    <source>
        <dbReference type="EMBL" id="GET01514.1"/>
    </source>
</evidence>
<dbReference type="InterPro" id="IPR012337">
    <property type="entry name" value="RNaseH-like_sf"/>
</dbReference>
<dbReference type="EMBL" id="BEXD01001724">
    <property type="protein sequence ID" value="GBB95512.1"/>
    <property type="molecule type" value="Genomic_DNA"/>
</dbReference>
<dbReference type="AlphaFoldDB" id="A0A2Z6R3W6"/>
<protein>
    <submittedName>
        <fullName evidence="2">Ribonuclease H-like domain-containing protein</fullName>
    </submittedName>
</protein>
<proteinExistence type="predicted"/>
<dbReference type="Proteomes" id="UP000247702">
    <property type="component" value="Unassembled WGS sequence"/>
</dbReference>
<dbReference type="SUPFAM" id="SSF53098">
    <property type="entry name" value="Ribonuclease H-like"/>
    <property type="match status" value="1"/>
</dbReference>